<dbReference type="GO" id="GO:0003735">
    <property type="term" value="F:structural constituent of ribosome"/>
    <property type="evidence" value="ECO:0007669"/>
    <property type="project" value="TreeGrafter"/>
</dbReference>
<accession>J3NVU8</accession>
<dbReference type="GO" id="GO:0005763">
    <property type="term" value="C:mitochondrial small ribosomal subunit"/>
    <property type="evidence" value="ECO:0007669"/>
    <property type="project" value="TreeGrafter"/>
</dbReference>
<feature type="chain" id="PRO_5015094525" description="Small ribosomal subunit protein mS29" evidence="9">
    <location>
        <begin position="20"/>
        <end position="490"/>
    </location>
</feature>
<feature type="region of interest" description="Disordered" evidence="8">
    <location>
        <begin position="33"/>
        <end position="64"/>
    </location>
</feature>
<evidence type="ECO:0000256" key="1">
    <source>
        <dbReference type="ARBA" id="ARBA00004173"/>
    </source>
</evidence>
<dbReference type="VEuPathDB" id="FungiDB:GGTG_05410"/>
<comment type="subcellular location">
    <subcellularLocation>
        <location evidence="1">Mitochondrion</location>
    </subcellularLocation>
</comment>
<reference evidence="12" key="1">
    <citation type="submission" date="2010-07" db="EMBL/GenBank/DDBJ databases">
        <title>The genome sequence of Gaeumannomyces graminis var. tritici strain R3-111a-1.</title>
        <authorList>
            <consortium name="The Broad Institute Genome Sequencing Platform"/>
            <person name="Ma L.-J."/>
            <person name="Dead R."/>
            <person name="Young S."/>
            <person name="Zeng Q."/>
            <person name="Koehrsen M."/>
            <person name="Alvarado L."/>
            <person name="Berlin A."/>
            <person name="Chapman S.B."/>
            <person name="Chen Z."/>
            <person name="Freedman E."/>
            <person name="Gellesch M."/>
            <person name="Goldberg J."/>
            <person name="Griggs A."/>
            <person name="Gujja S."/>
            <person name="Heilman E.R."/>
            <person name="Heiman D."/>
            <person name="Hepburn T."/>
            <person name="Howarth C."/>
            <person name="Jen D."/>
            <person name="Larson L."/>
            <person name="Mehta T."/>
            <person name="Neiman D."/>
            <person name="Pearson M."/>
            <person name="Roberts A."/>
            <person name="Saif S."/>
            <person name="Shea T."/>
            <person name="Shenoy N."/>
            <person name="Sisk P."/>
            <person name="Stolte C."/>
            <person name="Sykes S."/>
            <person name="Walk T."/>
            <person name="White J."/>
            <person name="Yandava C."/>
            <person name="Haas B."/>
            <person name="Nusbaum C."/>
            <person name="Birren B."/>
        </authorList>
    </citation>
    <scope>NUCLEOTIDE SEQUENCE [LARGE SCALE GENOMIC DNA]</scope>
    <source>
        <strain evidence="12">R3-111a-1</strain>
    </source>
</reference>
<evidence type="ECO:0000256" key="3">
    <source>
        <dbReference type="ARBA" id="ARBA00022946"/>
    </source>
</evidence>
<feature type="signal peptide" evidence="9">
    <location>
        <begin position="1"/>
        <end position="19"/>
    </location>
</feature>
<keyword evidence="9" id="KW-0732">Signal</keyword>
<dbReference type="EMBL" id="GL385397">
    <property type="protein sequence ID" value="EJT75477.1"/>
    <property type="molecule type" value="Genomic_DNA"/>
</dbReference>
<reference evidence="11" key="4">
    <citation type="journal article" date="2015" name="G3 (Bethesda)">
        <title>Genome sequences of three phytopathogenic species of the Magnaporthaceae family of fungi.</title>
        <authorList>
            <person name="Okagaki L.H."/>
            <person name="Nunes C.C."/>
            <person name="Sailsbery J."/>
            <person name="Clay B."/>
            <person name="Brown D."/>
            <person name="John T."/>
            <person name="Oh Y."/>
            <person name="Young N."/>
            <person name="Fitzgerald M."/>
            <person name="Haas B.J."/>
            <person name="Zeng Q."/>
            <person name="Young S."/>
            <person name="Adiconis X."/>
            <person name="Fan L."/>
            <person name="Levin J.Z."/>
            <person name="Mitchell T.K."/>
            <person name="Okubara P.A."/>
            <person name="Farman M.L."/>
            <person name="Kohn L.M."/>
            <person name="Birren B."/>
            <person name="Ma L.-J."/>
            <person name="Dean R.A."/>
        </authorList>
    </citation>
    <scope>NUCLEOTIDE SEQUENCE</scope>
    <source>
        <strain evidence="11">R3-111a-1</strain>
    </source>
</reference>
<dbReference type="Pfam" id="PF10236">
    <property type="entry name" value="DAP3"/>
    <property type="match status" value="1"/>
</dbReference>
<evidence type="ECO:0000256" key="7">
    <source>
        <dbReference type="ARBA" id="ARBA00035140"/>
    </source>
</evidence>
<evidence type="ECO:0000313" key="10">
    <source>
        <dbReference type="EMBL" id="EJT75477.1"/>
    </source>
</evidence>
<dbReference type="AlphaFoldDB" id="J3NVU8"/>
<dbReference type="InterPro" id="IPR019368">
    <property type="entry name" value="Ribosomal_mS29"/>
</dbReference>
<keyword evidence="5" id="KW-0496">Mitochondrion</keyword>
<organism evidence="10">
    <name type="scientific">Gaeumannomyces tritici (strain R3-111a-1)</name>
    <name type="common">Wheat and barley take-all root rot fungus</name>
    <name type="synonym">Gaeumannomyces graminis var. tritici</name>
    <dbReference type="NCBI Taxonomy" id="644352"/>
    <lineage>
        <taxon>Eukaryota</taxon>
        <taxon>Fungi</taxon>
        <taxon>Dikarya</taxon>
        <taxon>Ascomycota</taxon>
        <taxon>Pezizomycotina</taxon>
        <taxon>Sordariomycetes</taxon>
        <taxon>Sordariomycetidae</taxon>
        <taxon>Magnaporthales</taxon>
        <taxon>Magnaporthaceae</taxon>
        <taxon>Gaeumannomyces</taxon>
    </lineage>
</organism>
<name>J3NVU8_GAET3</name>
<evidence type="ECO:0000313" key="12">
    <source>
        <dbReference type="Proteomes" id="UP000006039"/>
    </source>
</evidence>
<reference evidence="11" key="5">
    <citation type="submission" date="2018-04" db="UniProtKB">
        <authorList>
            <consortium name="EnsemblFungi"/>
        </authorList>
    </citation>
    <scope>IDENTIFICATION</scope>
    <source>
        <strain evidence="11">R3-111a-1</strain>
    </source>
</reference>
<dbReference type="FunCoup" id="J3NVU8">
    <property type="interactions" value="80"/>
</dbReference>
<keyword evidence="3" id="KW-0809">Transit peptide</keyword>
<evidence type="ECO:0000313" key="11">
    <source>
        <dbReference type="EnsemblFungi" id="EJT75477"/>
    </source>
</evidence>
<dbReference type="PANTHER" id="PTHR12810:SF0">
    <property type="entry name" value="SMALL RIBOSOMAL SUBUNIT PROTEIN MS29"/>
    <property type="match status" value="1"/>
</dbReference>
<evidence type="ECO:0000256" key="4">
    <source>
        <dbReference type="ARBA" id="ARBA00022980"/>
    </source>
</evidence>
<keyword evidence="12" id="KW-1185">Reference proteome</keyword>
<reference evidence="10" key="3">
    <citation type="submission" date="2010-09" db="EMBL/GenBank/DDBJ databases">
        <title>Annotation of Gaeumannomyces graminis var. tritici R3-111a-1.</title>
        <authorList>
            <consortium name="The Broad Institute Genome Sequencing Platform"/>
            <person name="Ma L.-J."/>
            <person name="Dead R."/>
            <person name="Young S.K."/>
            <person name="Zeng Q."/>
            <person name="Gargeya S."/>
            <person name="Fitzgerald M."/>
            <person name="Haas B."/>
            <person name="Abouelleil A."/>
            <person name="Alvarado L."/>
            <person name="Arachchi H.M."/>
            <person name="Berlin A."/>
            <person name="Brown A."/>
            <person name="Chapman S.B."/>
            <person name="Chen Z."/>
            <person name="Dunbar C."/>
            <person name="Freedman E."/>
            <person name="Gearin G."/>
            <person name="Gellesch M."/>
            <person name="Goldberg J."/>
            <person name="Griggs A."/>
            <person name="Gujja S."/>
            <person name="Heiman D."/>
            <person name="Howarth C."/>
            <person name="Larson L."/>
            <person name="Lui A."/>
            <person name="MacDonald P.J.P."/>
            <person name="Mehta T."/>
            <person name="Montmayeur A."/>
            <person name="Murphy C."/>
            <person name="Neiman D."/>
            <person name="Pearson M."/>
            <person name="Priest M."/>
            <person name="Roberts A."/>
            <person name="Saif S."/>
            <person name="Shea T."/>
            <person name="Shenoy N."/>
            <person name="Sisk P."/>
            <person name="Stolte C."/>
            <person name="Sykes S."/>
            <person name="Yandava C."/>
            <person name="Wortman J."/>
            <person name="Nusbaum C."/>
            <person name="Birren B."/>
        </authorList>
    </citation>
    <scope>NUCLEOTIDE SEQUENCE</scope>
    <source>
        <strain evidence="10">R3-111a-1</strain>
    </source>
</reference>
<dbReference type="HOGENOM" id="CLU_046315_1_0_1"/>
<dbReference type="Proteomes" id="UP000006039">
    <property type="component" value="Unassembled WGS sequence"/>
</dbReference>
<evidence type="ECO:0000256" key="2">
    <source>
        <dbReference type="ARBA" id="ARBA00009863"/>
    </source>
</evidence>
<evidence type="ECO:0000256" key="8">
    <source>
        <dbReference type="SAM" id="MobiDB-lite"/>
    </source>
</evidence>
<keyword evidence="6" id="KW-0687">Ribonucleoprotein</keyword>
<feature type="compositionally biased region" description="Polar residues" evidence="8">
    <location>
        <begin position="39"/>
        <end position="51"/>
    </location>
</feature>
<dbReference type="STRING" id="644352.J3NVU8"/>
<comment type="similarity">
    <text evidence="2">Belongs to the mitochondrion-specific ribosomal protein mS29 family.</text>
</comment>
<dbReference type="RefSeq" id="XP_009221477.1">
    <property type="nucleotide sequence ID" value="XM_009223213.1"/>
</dbReference>
<dbReference type="eggNOG" id="KOG3928">
    <property type="taxonomic scope" value="Eukaryota"/>
</dbReference>
<evidence type="ECO:0000256" key="6">
    <source>
        <dbReference type="ARBA" id="ARBA00023274"/>
    </source>
</evidence>
<dbReference type="GeneID" id="20345868"/>
<protein>
    <recommendedName>
        <fullName evidence="7">Small ribosomal subunit protein mS29</fullName>
    </recommendedName>
</protein>
<reference evidence="10" key="2">
    <citation type="submission" date="2010-07" db="EMBL/GenBank/DDBJ databases">
        <authorList>
            <consortium name="The Broad Institute Genome Sequencing Platform"/>
            <consortium name="Broad Institute Genome Sequencing Center for Infectious Disease"/>
            <person name="Ma L.-J."/>
            <person name="Dead R."/>
            <person name="Young S."/>
            <person name="Zeng Q."/>
            <person name="Koehrsen M."/>
            <person name="Alvarado L."/>
            <person name="Berlin A."/>
            <person name="Chapman S.B."/>
            <person name="Chen Z."/>
            <person name="Freedman E."/>
            <person name="Gellesch M."/>
            <person name="Goldberg J."/>
            <person name="Griggs A."/>
            <person name="Gujja S."/>
            <person name="Heilman E.R."/>
            <person name="Heiman D."/>
            <person name="Hepburn T."/>
            <person name="Howarth C."/>
            <person name="Jen D."/>
            <person name="Larson L."/>
            <person name="Mehta T."/>
            <person name="Neiman D."/>
            <person name="Pearson M."/>
            <person name="Roberts A."/>
            <person name="Saif S."/>
            <person name="Shea T."/>
            <person name="Shenoy N."/>
            <person name="Sisk P."/>
            <person name="Stolte C."/>
            <person name="Sykes S."/>
            <person name="Walk T."/>
            <person name="White J."/>
            <person name="Yandava C."/>
            <person name="Haas B."/>
            <person name="Nusbaum C."/>
            <person name="Birren B."/>
        </authorList>
    </citation>
    <scope>NUCLEOTIDE SEQUENCE</scope>
    <source>
        <strain evidence="10">R3-111a-1</strain>
    </source>
</reference>
<dbReference type="PANTHER" id="PTHR12810">
    <property type="entry name" value="MITOCHONDRIAL 28S RIBOSOMAL PROTEIN S29"/>
    <property type="match status" value="1"/>
</dbReference>
<dbReference type="EnsemblFungi" id="EJT75477">
    <property type="protein sequence ID" value="EJT75477"/>
    <property type="gene ID" value="GGTG_05410"/>
</dbReference>
<sequence length="490" mass="53002">MATPSCWRCLLLRPSTALAAPARVAAAVAAKPPGLAPTTKATSAPFSTSAPLNAAGDRAGNPNHSIKKAQTFRMKKKAVKPPAKSPLPGERKAFRKRIQLSNNNALPVEGLEPLNGRGLTEDASVATIRALPDDLVDQLRAVEAFKPTQNWGLFRAPHVLVRAETVELCRSMQQAAENKETLRLVINGDKISGKSTLLLQALSKAFLDDWVVFHIPEAQELTTACTEYAPIPGTQPTQYMQHVYAFKMLRRLLKTSEKVLRKITMLRKHDDVSTDLVTHSSSLADLVSSAREADQAWPVLRALWAELLTPAPDRRPILFSLDGLGHIMRTSDYRSPAFELIHSHDLSLIRRFIDALSGGATAAPDQPPPPPFPAGGAVLAATTLGNSPKSFSMELALARLEAAKRGEAPPAKDPYSRAYDERVEAALADVGLLRLGALTRTEARVAMEYWAASGLLRAAVDEKKVVDVLSVSGGGIIGEVERALLLSMRI</sequence>
<gene>
    <name evidence="11" type="primary">20345868</name>
    <name evidence="10" type="ORF">GGTG_05410</name>
</gene>
<dbReference type="OrthoDB" id="274828at2759"/>
<evidence type="ECO:0000256" key="9">
    <source>
        <dbReference type="SAM" id="SignalP"/>
    </source>
</evidence>
<proteinExistence type="inferred from homology"/>
<keyword evidence="4" id="KW-0689">Ribosomal protein</keyword>
<evidence type="ECO:0000256" key="5">
    <source>
        <dbReference type="ARBA" id="ARBA00023128"/>
    </source>
</evidence>